<dbReference type="InterPro" id="IPR028095">
    <property type="entry name" value="Mso1_N_dom"/>
</dbReference>
<reference evidence="3" key="1">
    <citation type="submission" date="2020-01" db="EMBL/GenBank/DDBJ databases">
        <title>Genome Sequencing of Three Apophysomyces-Like Fungal Strains Confirms a Novel Fungal Genus in the Mucoromycota with divergent Burkholderia-like Endosymbiotic Bacteria.</title>
        <authorList>
            <person name="Stajich J.E."/>
            <person name="Macias A.M."/>
            <person name="Carter-House D."/>
            <person name="Lovett B."/>
            <person name="Kasson L.R."/>
            <person name="Berry K."/>
            <person name="Grigoriev I."/>
            <person name="Chang Y."/>
            <person name="Spatafora J."/>
            <person name="Kasson M.T."/>
        </authorList>
    </citation>
    <scope>NUCLEOTIDE SEQUENCE</scope>
    <source>
        <strain evidence="3">NRRL A-21654</strain>
    </source>
</reference>
<evidence type="ECO:0000259" key="2">
    <source>
        <dbReference type="Pfam" id="PF14475"/>
    </source>
</evidence>
<keyword evidence="4" id="KW-1185">Reference proteome</keyword>
<organism evidence="3 4">
    <name type="scientific">Apophysomyces ossiformis</name>
    <dbReference type="NCBI Taxonomy" id="679940"/>
    <lineage>
        <taxon>Eukaryota</taxon>
        <taxon>Fungi</taxon>
        <taxon>Fungi incertae sedis</taxon>
        <taxon>Mucoromycota</taxon>
        <taxon>Mucoromycotina</taxon>
        <taxon>Mucoromycetes</taxon>
        <taxon>Mucorales</taxon>
        <taxon>Mucorineae</taxon>
        <taxon>Mucoraceae</taxon>
        <taxon>Apophysomyces</taxon>
    </lineage>
</organism>
<feature type="domain" description="Mso1 N-terminal" evidence="2">
    <location>
        <begin position="154"/>
        <end position="186"/>
    </location>
</feature>
<dbReference type="Proteomes" id="UP000605846">
    <property type="component" value="Unassembled WGS sequence"/>
</dbReference>
<name>A0A8H7BQ20_9FUNG</name>
<protein>
    <recommendedName>
        <fullName evidence="2">Mso1 N-terminal domain-containing protein</fullName>
    </recommendedName>
</protein>
<dbReference type="AlphaFoldDB" id="A0A8H7BQ20"/>
<dbReference type="OrthoDB" id="2683368at2759"/>
<feature type="region of interest" description="Disordered" evidence="1">
    <location>
        <begin position="202"/>
        <end position="322"/>
    </location>
</feature>
<evidence type="ECO:0000256" key="1">
    <source>
        <dbReference type="SAM" id="MobiDB-lite"/>
    </source>
</evidence>
<feature type="compositionally biased region" description="Low complexity" evidence="1">
    <location>
        <begin position="202"/>
        <end position="214"/>
    </location>
</feature>
<comment type="caution">
    <text evidence="3">The sequence shown here is derived from an EMBL/GenBank/DDBJ whole genome shotgun (WGS) entry which is preliminary data.</text>
</comment>
<feature type="compositionally biased region" description="Polar residues" evidence="1">
    <location>
        <begin position="44"/>
        <end position="60"/>
    </location>
</feature>
<dbReference type="Pfam" id="PF14475">
    <property type="entry name" value="Mso1_Sec1_bdg"/>
    <property type="match status" value="1"/>
</dbReference>
<gene>
    <name evidence="3" type="ORF">EC973_006833</name>
</gene>
<sequence length="322" mass="37223">MGAQVIDYRVSMLVVLCKDCGQDVGLYPARHKCAQVIRPPLPTLSSTWSDPGQDESSSITAHDGLGLSQKTREEEEYQETSYYEQFSANLRESDTITSSSSSSSAGRKLWGKLRQNEKWQQLNEKNKEPKSSGKLWKKLIEATQTMAIRDDPGPESDGSDWEGESHVSRILREHYERKHQPLPMWLRDGQRRPGLIRAATTATPSTRTYPTTTRENQDLLRRPSRKQRLWETPEDPISFREQERQALRRTATSSSRPMIEGPHDRRQARYRPDWEQEDLHQDLRLSNMSRSRSERASPSLARMRSDAPRERHSGFRNDGYLE</sequence>
<feature type="compositionally biased region" description="Basic and acidic residues" evidence="1">
    <location>
        <begin position="237"/>
        <end position="246"/>
    </location>
</feature>
<feature type="compositionally biased region" description="Basic and acidic residues" evidence="1">
    <location>
        <begin position="261"/>
        <end position="283"/>
    </location>
</feature>
<dbReference type="EMBL" id="JABAYA010000046">
    <property type="protein sequence ID" value="KAF7727945.1"/>
    <property type="molecule type" value="Genomic_DNA"/>
</dbReference>
<evidence type="ECO:0000313" key="3">
    <source>
        <dbReference type="EMBL" id="KAF7727945.1"/>
    </source>
</evidence>
<evidence type="ECO:0000313" key="4">
    <source>
        <dbReference type="Proteomes" id="UP000605846"/>
    </source>
</evidence>
<feature type="compositionally biased region" description="Basic and acidic residues" evidence="1">
    <location>
        <begin position="303"/>
        <end position="315"/>
    </location>
</feature>
<feature type="region of interest" description="Disordered" evidence="1">
    <location>
        <begin position="44"/>
        <end position="81"/>
    </location>
</feature>
<accession>A0A8H7BQ20</accession>
<proteinExistence type="predicted"/>